<dbReference type="Proteomes" id="UP001642720">
    <property type="component" value="Unassembled WGS sequence"/>
</dbReference>
<organism evidence="1 2">
    <name type="scientific">Trichoderma ghanense</name>
    <dbReference type="NCBI Taxonomy" id="65468"/>
    <lineage>
        <taxon>Eukaryota</taxon>
        <taxon>Fungi</taxon>
        <taxon>Dikarya</taxon>
        <taxon>Ascomycota</taxon>
        <taxon>Pezizomycotina</taxon>
        <taxon>Sordariomycetes</taxon>
        <taxon>Hypocreomycetidae</taxon>
        <taxon>Hypocreales</taxon>
        <taxon>Hypocreaceae</taxon>
        <taxon>Trichoderma</taxon>
    </lineage>
</organism>
<evidence type="ECO:0000313" key="2">
    <source>
        <dbReference type="Proteomes" id="UP001642720"/>
    </source>
</evidence>
<evidence type="ECO:0000313" key="1">
    <source>
        <dbReference type="EMBL" id="TFA99975.1"/>
    </source>
</evidence>
<comment type="caution">
    <text evidence="1">The sequence shown here is derived from an EMBL/GenBank/DDBJ whole genome shotgun (WGS) entry which is preliminary data.</text>
</comment>
<evidence type="ECO:0008006" key="3">
    <source>
        <dbReference type="Google" id="ProtNLM"/>
    </source>
</evidence>
<accession>A0ABY2GWB9</accession>
<proteinExistence type="predicted"/>
<dbReference type="PANTHER" id="PTHR31891:SF1">
    <property type="entry name" value="FORMAMIDASE C869.04-RELATED"/>
    <property type="match status" value="1"/>
</dbReference>
<dbReference type="Gene3D" id="3.10.28.20">
    <property type="entry name" value="Acetamidase/Formamidase-like domains"/>
    <property type="match status" value="1"/>
</dbReference>
<dbReference type="RefSeq" id="XP_073556177.1">
    <property type="nucleotide sequence ID" value="XM_073705359.1"/>
</dbReference>
<reference evidence="1 2" key="1">
    <citation type="submission" date="2018-01" db="EMBL/GenBank/DDBJ databases">
        <title>Genome characterization of the sugarcane-associated fungus Trichoderma ghanense CCMA-1212 and their application in lignocelulose bioconversion.</title>
        <authorList>
            <person name="Steindorff A.S."/>
            <person name="Mendes T.D."/>
            <person name="Vilela E.S.D."/>
            <person name="Rodrigues D.S."/>
            <person name="Formighieri E.F."/>
            <person name="Melo I.S."/>
            <person name="Favaro L.C.L."/>
        </authorList>
    </citation>
    <scope>NUCLEOTIDE SEQUENCE [LARGE SCALE GENOMIC DNA]</scope>
    <source>
        <strain evidence="1 2">CCMA-1212</strain>
    </source>
</reference>
<dbReference type="PANTHER" id="PTHR31891">
    <property type="entry name" value="FORMAMIDASE C869.04-RELATED"/>
    <property type="match status" value="1"/>
</dbReference>
<name>A0ABY2GWB9_9HYPO</name>
<keyword evidence="2" id="KW-1185">Reference proteome</keyword>
<dbReference type="Gene3D" id="2.60.120.580">
    <property type="entry name" value="Acetamidase/Formamidase-like domains"/>
    <property type="match status" value="2"/>
</dbReference>
<gene>
    <name evidence="1" type="ORF">CCMA1212_008217</name>
</gene>
<protein>
    <recommendedName>
        <fullName evidence="3">Acetamidase/formamidase</fullName>
    </recommendedName>
</protein>
<dbReference type="SUPFAM" id="SSF141130">
    <property type="entry name" value="Acetamidase/Formamidase-like"/>
    <property type="match status" value="1"/>
</dbReference>
<dbReference type="InterPro" id="IPR004304">
    <property type="entry name" value="FmdA_AmdA"/>
</dbReference>
<dbReference type="Pfam" id="PF03069">
    <property type="entry name" value="FmdA_AmdA"/>
    <property type="match status" value="2"/>
</dbReference>
<dbReference type="EMBL" id="PPTA01000012">
    <property type="protein sequence ID" value="TFA99975.1"/>
    <property type="molecule type" value="Genomic_DNA"/>
</dbReference>
<dbReference type="GeneID" id="300579809"/>
<sequence length="333" mass="36522">MNWKPLAKAIHHVHHGPDSTTYTFNKDHKPTLTVDSGTEVTFDNTHAGFVNLTKETTTADVVALDIKSAPELEKLVGLLYVNGPVYVNGAEPGDILKVEVLELQPGTWGWTAIIPGMGLLQDEIPGPHLKTFDLPEGQDYAVFKPGIHLPRQPFYGTMGVAPAEGDQYCLFPRNDIGGNFDCRYLGEGATLFLQVNVPGALFGVGDAHFCQGDGEICCLALETTMYSRMRLSVFKGKDRLGGPHYETSPERVKEMVSVKGKGEHGAMITGNDRDRVVKQAVKEMLRWLEEEKGLTRVEGYMLFSLVGNLKMMHEIGLGVYTVSASVPLGIFVD</sequence>